<evidence type="ECO:0000256" key="5">
    <source>
        <dbReference type="ARBA" id="ARBA00022490"/>
    </source>
</evidence>
<dbReference type="GO" id="GO:0061724">
    <property type="term" value="P:lipophagy"/>
    <property type="evidence" value="ECO:0007669"/>
    <property type="project" value="UniProtKB-ARBA"/>
</dbReference>
<dbReference type="EMBL" id="SWLE01000003">
    <property type="protein sequence ID" value="TNN01103.1"/>
    <property type="molecule type" value="Genomic_DNA"/>
</dbReference>
<comment type="subcellular location">
    <subcellularLocation>
        <location evidence="2">Cytoplasm</location>
    </subcellularLocation>
    <subcellularLocation>
        <location evidence="3">Lipid droplet</location>
    </subcellularLocation>
    <subcellularLocation>
        <location evidence="1">Midbody</location>
    </subcellularLocation>
</comment>
<comment type="caution">
    <text evidence="20">The sequence shown here is derived from an EMBL/GenBank/DDBJ whole genome shotgun (WGS) entry which is preliminary data.</text>
</comment>
<keyword evidence="12" id="KW-0445">Lipid transport</keyword>
<keyword evidence="7" id="KW-0597">Phosphoprotein</keyword>
<evidence type="ECO:0000256" key="1">
    <source>
        <dbReference type="ARBA" id="ARBA00004214"/>
    </source>
</evidence>
<evidence type="ECO:0000256" key="2">
    <source>
        <dbReference type="ARBA" id="ARBA00004496"/>
    </source>
</evidence>
<keyword evidence="13" id="KW-0443">Lipid metabolism</keyword>
<protein>
    <recommendedName>
        <fullName evidence="17">Spartin</fullName>
    </recommendedName>
</protein>
<evidence type="ECO:0000256" key="7">
    <source>
        <dbReference type="ARBA" id="ARBA00022553"/>
    </source>
</evidence>
<dbReference type="AlphaFoldDB" id="A0A4Z2CA65"/>
<evidence type="ECO:0000256" key="9">
    <source>
        <dbReference type="ARBA" id="ARBA00022843"/>
    </source>
</evidence>
<evidence type="ECO:0000256" key="13">
    <source>
        <dbReference type="ARBA" id="ARBA00023098"/>
    </source>
</evidence>
<keyword evidence="5" id="KW-0963">Cytoplasm</keyword>
<keyword evidence="4" id="KW-0813">Transport</keyword>
<dbReference type="GO" id="GO:0030514">
    <property type="term" value="P:negative regulation of BMP signaling pathway"/>
    <property type="evidence" value="ECO:0007669"/>
    <property type="project" value="TreeGrafter"/>
</dbReference>
<comment type="subunit">
    <text evidence="16">Interacts with ITCH and WWP1. Interacts (via MIT domain) with IST1; leading to the recruitment of SPART to midbodies. Interacts with MAP1LC3A and MAP1LC3C.</text>
</comment>
<dbReference type="Pfam" id="PF06911">
    <property type="entry name" value="Senescence"/>
    <property type="match status" value="1"/>
</dbReference>
<evidence type="ECO:0000256" key="14">
    <source>
        <dbReference type="ARBA" id="ARBA00023121"/>
    </source>
</evidence>
<evidence type="ECO:0000256" key="17">
    <source>
        <dbReference type="ARBA" id="ARBA00067916"/>
    </source>
</evidence>
<dbReference type="GO" id="GO:0030496">
    <property type="term" value="C:midbody"/>
    <property type="evidence" value="ECO:0007669"/>
    <property type="project" value="UniProtKB-SubCell"/>
</dbReference>
<dbReference type="GO" id="GO:0016042">
    <property type="term" value="P:lipid catabolic process"/>
    <property type="evidence" value="ECO:0007669"/>
    <property type="project" value="UniProtKB-KW"/>
</dbReference>
<feature type="region of interest" description="Disordered" evidence="18">
    <location>
        <begin position="130"/>
        <end position="160"/>
    </location>
</feature>
<dbReference type="Gene3D" id="1.20.58.80">
    <property type="entry name" value="Phosphotransferase system, lactose/cellobiose-type IIA subunit"/>
    <property type="match status" value="1"/>
</dbReference>
<dbReference type="InterPro" id="IPR007330">
    <property type="entry name" value="MIT_dom"/>
</dbReference>
<evidence type="ECO:0000313" key="20">
    <source>
        <dbReference type="EMBL" id="TNN01103.1"/>
    </source>
</evidence>
<feature type="domain" description="MIT" evidence="19">
    <location>
        <begin position="17"/>
        <end position="95"/>
    </location>
</feature>
<keyword evidence="11" id="KW-0007">Acetylation</keyword>
<dbReference type="PANTHER" id="PTHR21068">
    <property type="entry name" value="SPARTIN"/>
    <property type="match status" value="1"/>
</dbReference>
<dbReference type="GO" id="GO:0005811">
    <property type="term" value="C:lipid droplet"/>
    <property type="evidence" value="ECO:0007669"/>
    <property type="project" value="UniProtKB-SubCell"/>
</dbReference>
<dbReference type="InterPro" id="IPR036181">
    <property type="entry name" value="MIT_dom_sf"/>
</dbReference>
<dbReference type="SMART" id="SM00745">
    <property type="entry name" value="MIT"/>
    <property type="match status" value="1"/>
</dbReference>
<dbReference type="GO" id="GO:0006869">
    <property type="term" value="P:lipid transport"/>
    <property type="evidence" value="ECO:0007669"/>
    <property type="project" value="UniProtKB-KW"/>
</dbReference>
<evidence type="ECO:0000256" key="4">
    <source>
        <dbReference type="ARBA" id="ARBA00022448"/>
    </source>
</evidence>
<evidence type="ECO:0000256" key="15">
    <source>
        <dbReference type="ARBA" id="ARBA00054810"/>
    </source>
</evidence>
<comment type="function">
    <text evidence="15">Lipophagy receptor that plays an important role in lipid droplet (LD) turnover in motor neurons. Localizes to LDs and interacts with components of the autophagy machinery, such as MAP1LC3A/C proteins to deliver LDs to autophagosomes for degradation via lipophagy. Lipid transfer protein required for lipid droplet degradation, including by lipophagy. Can bind and transfer all lipid species found in lipid droplets, from phospholipids to triglycerides and sterol esters but the direction of lipid transfer by spartin and its cargos are unknown. May be implicated in endosomal trafficking, or microtubule dynamics, or both. Participates in cytokinesis.</text>
</comment>
<reference evidence="20 21" key="1">
    <citation type="submission" date="2019-04" db="EMBL/GenBank/DDBJ databases">
        <title>The sequence and de novo assembly of Takifugu bimaculatus genome using PacBio and Hi-C technologies.</title>
        <authorList>
            <person name="Xu P."/>
            <person name="Liu B."/>
            <person name="Zhou Z."/>
        </authorList>
    </citation>
    <scope>NUCLEOTIDE SEQUENCE [LARGE SCALE GENOMIC DNA]</scope>
    <source>
        <strain evidence="20">TB-2018</strain>
        <tissue evidence="20">Muscle</tissue>
    </source>
</reference>
<evidence type="ECO:0000256" key="6">
    <source>
        <dbReference type="ARBA" id="ARBA00022499"/>
    </source>
</evidence>
<dbReference type="InterPro" id="IPR009686">
    <property type="entry name" value="Senescence/spartin_C"/>
</dbReference>
<dbReference type="Proteomes" id="UP000516260">
    <property type="component" value="Chromosome 11"/>
</dbReference>
<gene>
    <name evidence="20" type="ORF">fugu_010485</name>
</gene>
<evidence type="ECO:0000313" key="21">
    <source>
        <dbReference type="Proteomes" id="UP000516260"/>
    </source>
</evidence>
<dbReference type="SUPFAM" id="SSF116846">
    <property type="entry name" value="MIT domain"/>
    <property type="match status" value="1"/>
</dbReference>
<organism evidence="20 21">
    <name type="scientific">Takifugu bimaculatus</name>
    <dbReference type="NCBI Taxonomy" id="433685"/>
    <lineage>
        <taxon>Eukaryota</taxon>
        <taxon>Metazoa</taxon>
        <taxon>Chordata</taxon>
        <taxon>Craniata</taxon>
        <taxon>Vertebrata</taxon>
        <taxon>Euteleostomi</taxon>
        <taxon>Actinopterygii</taxon>
        <taxon>Neopterygii</taxon>
        <taxon>Teleostei</taxon>
        <taxon>Neoteleostei</taxon>
        <taxon>Acanthomorphata</taxon>
        <taxon>Eupercaria</taxon>
        <taxon>Tetraodontiformes</taxon>
        <taxon>Tetradontoidea</taxon>
        <taxon>Tetraodontidae</taxon>
        <taxon>Takifugu</taxon>
    </lineage>
</organism>
<evidence type="ECO:0000256" key="12">
    <source>
        <dbReference type="ARBA" id="ARBA00023055"/>
    </source>
</evidence>
<keyword evidence="10" id="KW-0442">Lipid degradation</keyword>
<dbReference type="PANTHER" id="PTHR21068:SF43">
    <property type="entry name" value="SPARTIN"/>
    <property type="match status" value="1"/>
</dbReference>
<keyword evidence="6" id="KW-1017">Isopeptide bond</keyword>
<keyword evidence="21" id="KW-1185">Reference proteome</keyword>
<keyword evidence="14" id="KW-0446">Lipid-binding</keyword>
<keyword evidence="8" id="KW-0551">Lipid droplet</keyword>
<evidence type="ECO:0000259" key="19">
    <source>
        <dbReference type="SMART" id="SM00745"/>
    </source>
</evidence>
<dbReference type="GO" id="GO:0005737">
    <property type="term" value="C:cytoplasm"/>
    <property type="evidence" value="ECO:0007669"/>
    <property type="project" value="UniProtKB-SubCell"/>
</dbReference>
<proteinExistence type="predicted"/>
<keyword evidence="9" id="KW-0832">Ubl conjugation</keyword>
<feature type="region of interest" description="Disordered" evidence="18">
    <location>
        <begin position="342"/>
        <end position="417"/>
    </location>
</feature>
<evidence type="ECO:0000256" key="3">
    <source>
        <dbReference type="ARBA" id="ARBA00004502"/>
    </source>
</evidence>
<evidence type="ECO:0000256" key="18">
    <source>
        <dbReference type="SAM" id="MobiDB-lite"/>
    </source>
</evidence>
<dbReference type="GO" id="GO:0005886">
    <property type="term" value="C:plasma membrane"/>
    <property type="evidence" value="ECO:0007669"/>
    <property type="project" value="TreeGrafter"/>
</dbReference>
<sequence>MEQVKQDAFDNARLEVIKDGYDRAFECINEALTADEAGDKTRALDLYKRGLQHLLRAISVPSRGEECIGSSWESVRQMQQKMQETLNNITTRLARLETSVEVGATSAGGVSHPSAPDMSAESLNPTKAMLERPVPPNLLSPSGQPAGAVGGSTKGPSTTRHPLGLAEQPPVYSPQAADGHLSISYGTNTGEMPPVGNEFFSHTSNSTPSPQSLSEDGEELLSFPHGVQVFFVTPEGQVSAPSYPGYLRLVRFTSDHSDRMPNRPPAFLQVCDWLYPLMKTFPVLLCNTGVFMFPDMMAPAPGYYLGVVLSAELPAADRRLFQDLLTQMTDFRVQVGFKETVPEETVPEETVPEETVPEETVPEETVPEETVPEETVPEETVPEETVPEETVPEETVPEETVPEEAVPEETEEENNLPEWSEKVASGILTAGASWLKWGLVKGAEYTGVAIHKGASKLREHITPEDKPTHVSPTVTKSLHVAQQATGGAVKVRQFLVDRVCAIAGHVGKELAPHVKKHGGKLIPELLKDKDGCSNMGGAMVVAASGVEGFAAVWTGLKVAAKNITTSVAAETVATVKHKYGAAAGQATDHAVNAAINVGTIASNLDNLDFEAVLKRAGKQTAKGLLKDNKIQEKPGKQVEKSDK</sequence>
<dbReference type="GO" id="GO:0008289">
    <property type="term" value="F:lipid binding"/>
    <property type="evidence" value="ECO:0007669"/>
    <property type="project" value="UniProtKB-KW"/>
</dbReference>
<feature type="compositionally biased region" description="Acidic residues" evidence="18">
    <location>
        <begin position="345"/>
        <end position="415"/>
    </location>
</feature>
<dbReference type="GO" id="GO:0051301">
    <property type="term" value="P:cell division"/>
    <property type="evidence" value="ECO:0007669"/>
    <property type="project" value="TreeGrafter"/>
</dbReference>
<evidence type="ECO:0000256" key="10">
    <source>
        <dbReference type="ARBA" id="ARBA00022963"/>
    </source>
</evidence>
<evidence type="ECO:0000256" key="11">
    <source>
        <dbReference type="ARBA" id="ARBA00022990"/>
    </source>
</evidence>
<dbReference type="InterPro" id="IPR045036">
    <property type="entry name" value="Spartin-like"/>
</dbReference>
<evidence type="ECO:0000256" key="8">
    <source>
        <dbReference type="ARBA" id="ARBA00022677"/>
    </source>
</evidence>
<accession>A0A4Z2CA65</accession>
<dbReference type="FunFam" id="1.20.58.80:FF:000009">
    <property type="entry name" value="spartin isoform X1"/>
    <property type="match status" value="1"/>
</dbReference>
<dbReference type="CDD" id="cd02679">
    <property type="entry name" value="MIT_spastin"/>
    <property type="match status" value="1"/>
</dbReference>
<name>A0A4Z2CA65_9TELE</name>
<evidence type="ECO:0000256" key="16">
    <source>
        <dbReference type="ARBA" id="ARBA00064034"/>
    </source>
</evidence>